<dbReference type="PROSITE" id="PS01031">
    <property type="entry name" value="SHSP"/>
    <property type="match status" value="1"/>
</dbReference>
<dbReference type="Gene3D" id="2.60.40.790">
    <property type="match status" value="1"/>
</dbReference>
<feature type="domain" description="SHSP" evidence="3">
    <location>
        <begin position="35"/>
        <end position="148"/>
    </location>
</feature>
<dbReference type="SUPFAM" id="SSF49764">
    <property type="entry name" value="HSP20-like chaperones"/>
    <property type="match status" value="1"/>
</dbReference>
<proteinExistence type="inferred from homology"/>
<evidence type="ECO:0000256" key="2">
    <source>
        <dbReference type="RuleBase" id="RU003616"/>
    </source>
</evidence>
<dbReference type="RefSeq" id="WP_161443358.1">
    <property type="nucleotide sequence ID" value="NZ_WXWW01000083.1"/>
</dbReference>
<dbReference type="EMBL" id="WXWW01000083">
    <property type="protein sequence ID" value="NAW64580.1"/>
    <property type="molecule type" value="Genomic_DNA"/>
</dbReference>
<dbReference type="Pfam" id="PF00011">
    <property type="entry name" value="HSP20"/>
    <property type="match status" value="1"/>
</dbReference>
<gene>
    <name evidence="4" type="ORF">CAG72_05060</name>
</gene>
<evidence type="ECO:0000313" key="5">
    <source>
        <dbReference type="Proteomes" id="UP000465712"/>
    </source>
</evidence>
<evidence type="ECO:0000256" key="1">
    <source>
        <dbReference type="PROSITE-ProRule" id="PRU00285"/>
    </source>
</evidence>
<accession>A0A7X5AT60</accession>
<dbReference type="InterPro" id="IPR031107">
    <property type="entry name" value="Small_HSP"/>
</dbReference>
<comment type="similarity">
    <text evidence="1 2">Belongs to the small heat shock protein (HSP20) family.</text>
</comment>
<dbReference type="AlphaFoldDB" id="A0A7X5AT60"/>
<sequence>MRTDVQKSGFPSLLDNDFDNLFQGFFRPVLGGDFLKQASQLPAVDIHETKDNYVLTAELPGFSKEDIQVSFHNGKLTIAAEHQEETEKKQEGQAVLTERRYNSYSRSFQFGQNIAEHDIEAAYQDGVLRLVMPKTATSEPEVRKIEVR</sequence>
<dbReference type="InterPro" id="IPR008978">
    <property type="entry name" value="HSP20-like_chaperone"/>
</dbReference>
<dbReference type="InterPro" id="IPR002068">
    <property type="entry name" value="A-crystallin/Hsp20_dom"/>
</dbReference>
<comment type="caution">
    <text evidence="4">The sequence shown here is derived from an EMBL/GenBank/DDBJ whole genome shotgun (WGS) entry which is preliminary data.</text>
</comment>
<organism evidence="4 5">
    <name type="scientific">Photobacterium halotolerans</name>
    <dbReference type="NCBI Taxonomy" id="265726"/>
    <lineage>
        <taxon>Bacteria</taxon>
        <taxon>Pseudomonadati</taxon>
        <taxon>Pseudomonadota</taxon>
        <taxon>Gammaproteobacteria</taxon>
        <taxon>Vibrionales</taxon>
        <taxon>Vibrionaceae</taxon>
        <taxon>Photobacterium</taxon>
    </lineage>
</organism>
<evidence type="ECO:0000259" key="3">
    <source>
        <dbReference type="PROSITE" id="PS01031"/>
    </source>
</evidence>
<evidence type="ECO:0000313" key="4">
    <source>
        <dbReference type="EMBL" id="NAW64580.1"/>
    </source>
</evidence>
<reference evidence="4 5" key="1">
    <citation type="submission" date="2017-05" db="EMBL/GenBank/DDBJ databases">
        <title>High clonality and local adaptation shapes Vibrionaceae linages within an endangered oasis.</title>
        <authorList>
            <person name="Vazquez-Rosas-Landa M."/>
        </authorList>
    </citation>
    <scope>NUCLEOTIDE SEQUENCE [LARGE SCALE GENOMIC DNA]</scope>
    <source>
        <strain evidence="4 5">P46_P4S1P180</strain>
    </source>
</reference>
<dbReference type="Proteomes" id="UP000465712">
    <property type="component" value="Unassembled WGS sequence"/>
</dbReference>
<protein>
    <submittedName>
        <fullName evidence="4">Hsp20 family protein</fullName>
    </submittedName>
</protein>
<name>A0A7X5AT60_9GAMM</name>
<dbReference type="PANTHER" id="PTHR11527">
    <property type="entry name" value="HEAT-SHOCK PROTEIN 20 FAMILY MEMBER"/>
    <property type="match status" value="1"/>
</dbReference>
<dbReference type="CDD" id="cd06471">
    <property type="entry name" value="ACD_LpsHSP_like"/>
    <property type="match status" value="1"/>
</dbReference>